<reference evidence="1" key="1">
    <citation type="submission" date="2017-02" db="EMBL/GenBank/DDBJ databases">
        <title>Phages of Salmonella enterica subsp. salamae and subsp. diarizonae: novel phages with a mosaic genome structure and activity against pathogenic S. enterica subsp. enterica isolates.</title>
        <authorList>
            <person name="Pastekova L."/>
            <person name="Bosak J."/>
            <person name="Dedicova D."/>
            <person name="Benada O."/>
            <person name="Smarda J."/>
            <person name="Smajs D."/>
        </authorList>
    </citation>
    <scope>NUCLEOTIDE SEQUENCE [LARGE SCALE GENOMIC DNA]</scope>
</reference>
<evidence type="ECO:0000313" key="2">
    <source>
        <dbReference type="Proteomes" id="UP000224846"/>
    </source>
</evidence>
<gene>
    <name evidence="1" type="ORF">SEN8_27</name>
</gene>
<evidence type="ECO:0000313" key="1">
    <source>
        <dbReference type="EMBL" id="AQT27303.1"/>
    </source>
</evidence>
<organism evidence="1 2">
    <name type="scientific">Salmonella phage SEN8</name>
    <dbReference type="NCBI Taxonomy" id="1647468"/>
    <lineage>
        <taxon>Viruses</taxon>
        <taxon>Duplodnaviria</taxon>
        <taxon>Heunggongvirae</taxon>
        <taxon>Uroviricota</taxon>
        <taxon>Caudoviricetes</taxon>
        <taxon>Peduoviridae</taxon>
        <taxon>Felsduovirus</taxon>
        <taxon>Felsduovirus SEN8</taxon>
    </lineage>
</organism>
<protein>
    <submittedName>
        <fullName evidence="1">Uncharacterized protein</fullName>
    </submittedName>
</protein>
<dbReference type="EMBL" id="KT630647">
    <property type="protein sequence ID" value="AQT27303.1"/>
    <property type="molecule type" value="Genomic_DNA"/>
</dbReference>
<dbReference type="Proteomes" id="UP000224846">
    <property type="component" value="Segment"/>
</dbReference>
<name>A0A1S6KZY5_9CAUD</name>
<proteinExistence type="predicted"/>
<sequence length="39" mass="4774">MFWLPGVRRTYFTMCQYWYNIATFNATDLQGISCKEWKC</sequence>
<keyword evidence="2" id="KW-1185">Reference proteome</keyword>
<accession>A0A1S6KZY5</accession>